<dbReference type="EMBL" id="JAQOWY010000349">
    <property type="protein sequence ID" value="KAK1843601.1"/>
    <property type="molecule type" value="Genomic_DNA"/>
</dbReference>
<gene>
    <name evidence="2" type="ORF">CCHR01_13748</name>
</gene>
<keyword evidence="3" id="KW-1185">Reference proteome</keyword>
<reference evidence="2" key="1">
    <citation type="submission" date="2023-01" db="EMBL/GenBank/DDBJ databases">
        <title>Colletotrichum chrysophilum M932 genome sequence.</title>
        <authorList>
            <person name="Baroncelli R."/>
        </authorList>
    </citation>
    <scope>NUCLEOTIDE SEQUENCE</scope>
    <source>
        <strain evidence="2">M932</strain>
    </source>
</reference>
<sequence>MLCNAAAARRAEDSEGQRPWQMRKAERGCDRGIEIRIDRCVGKARQGKARRKVVTEWKSALTWGLGLTSSLPGSPASTSRSHRCSCLHVRPRSQTWWAASLLLLAVGESCDGGGSVEGRPSRGRGPDPWWASKQAKISQRCRIDWSTKKLRGSRVWVDDCRANRRREQRWCSVVESEKEGDSSAVVRGAWVL</sequence>
<protein>
    <submittedName>
        <fullName evidence="2">Uncharacterized protein</fullName>
    </submittedName>
</protein>
<organism evidence="2 3">
    <name type="scientific">Colletotrichum chrysophilum</name>
    <dbReference type="NCBI Taxonomy" id="1836956"/>
    <lineage>
        <taxon>Eukaryota</taxon>
        <taxon>Fungi</taxon>
        <taxon>Dikarya</taxon>
        <taxon>Ascomycota</taxon>
        <taxon>Pezizomycotina</taxon>
        <taxon>Sordariomycetes</taxon>
        <taxon>Hypocreomycetidae</taxon>
        <taxon>Glomerellales</taxon>
        <taxon>Glomerellaceae</taxon>
        <taxon>Colletotrichum</taxon>
        <taxon>Colletotrichum gloeosporioides species complex</taxon>
    </lineage>
</organism>
<evidence type="ECO:0000313" key="2">
    <source>
        <dbReference type="EMBL" id="KAK1843601.1"/>
    </source>
</evidence>
<evidence type="ECO:0000313" key="3">
    <source>
        <dbReference type="Proteomes" id="UP001243330"/>
    </source>
</evidence>
<evidence type="ECO:0000256" key="1">
    <source>
        <dbReference type="SAM" id="MobiDB-lite"/>
    </source>
</evidence>
<feature type="region of interest" description="Disordered" evidence="1">
    <location>
        <begin position="1"/>
        <end position="23"/>
    </location>
</feature>
<dbReference type="AlphaFoldDB" id="A0AAD9EG70"/>
<comment type="caution">
    <text evidence="2">The sequence shown here is derived from an EMBL/GenBank/DDBJ whole genome shotgun (WGS) entry which is preliminary data.</text>
</comment>
<accession>A0AAD9EG70</accession>
<name>A0AAD9EG70_9PEZI</name>
<dbReference type="Proteomes" id="UP001243330">
    <property type="component" value="Unassembled WGS sequence"/>
</dbReference>
<proteinExistence type="predicted"/>